<accession>A0ABV1KPT7</accession>
<keyword evidence="1" id="KW-0732">Signal</keyword>
<reference evidence="3 4" key="1">
    <citation type="journal article" date="2023" name="Genome Announc.">
        <title>Pan-Genome Analyses of the Genus Cohnella and Proposal of the Novel Species Cohnella silvisoli sp. nov., Isolated from Forest Soil.</title>
        <authorList>
            <person name="Wang C."/>
            <person name="Mao L."/>
            <person name="Bao G."/>
            <person name="Zhu H."/>
        </authorList>
    </citation>
    <scope>NUCLEOTIDE SEQUENCE [LARGE SCALE GENOMIC DNA]</scope>
    <source>
        <strain evidence="3 4">NL03-T5-1</strain>
    </source>
</reference>
<name>A0ABV1KPT7_9BACL</name>
<dbReference type="SUPFAM" id="SSF55383">
    <property type="entry name" value="Copper amine oxidase, domain N"/>
    <property type="match status" value="1"/>
</dbReference>
<comment type="caution">
    <text evidence="3">The sequence shown here is derived from an EMBL/GenBank/DDBJ whole genome shotgun (WGS) entry which is preliminary data.</text>
</comment>
<dbReference type="Gene3D" id="3.30.457.10">
    <property type="entry name" value="Copper amine oxidase-like, N-terminal domain"/>
    <property type="match status" value="1"/>
</dbReference>
<dbReference type="InterPro" id="IPR036582">
    <property type="entry name" value="Mao_N_sf"/>
</dbReference>
<evidence type="ECO:0000259" key="2">
    <source>
        <dbReference type="Pfam" id="PF07833"/>
    </source>
</evidence>
<feature type="domain" description="Copper amine oxidase-like N-terminal" evidence="2">
    <location>
        <begin position="57"/>
        <end position="155"/>
    </location>
</feature>
<organism evidence="3 4">
    <name type="scientific">Cohnella silvisoli</name>
    <dbReference type="NCBI Taxonomy" id="2873699"/>
    <lineage>
        <taxon>Bacteria</taxon>
        <taxon>Bacillati</taxon>
        <taxon>Bacillota</taxon>
        <taxon>Bacilli</taxon>
        <taxon>Bacillales</taxon>
        <taxon>Paenibacillaceae</taxon>
        <taxon>Cohnella</taxon>
    </lineage>
</organism>
<sequence>MFSVVHSKRWLAFMLAAVLFFISVLSVSAADNGGKVEIRIKVGSNQMKINGAATKIQPPFQSAGNVMVPLSVFTNPKGFGANVKLKDNKIITLTYLKHVIVLTQGSKSAIIDGKKAALAVAPVIKQGVTMVPLTIIAKTFGATQAIDAATKEIVIKATAASSGSGSTGTGIDSDSGKSQIGDSYYKWSMNYPTGLVQQSQWSNGNWISFSDVKGEYFLALSIEEAEDTLETDDKRDLMTQNTEDDETVVDVKTITRPSGTFERMITKHQDGFYYEYRGIQANGYFYILIFGKKAKSASDLDANTGLLDSFKPVYNAANKSLKDLARIKDGKISFENEDYGLKLQLPKEWSESTEGSSPFFNGPDESYLLLNVFSINQDDTLDKWVERKIQSFKDNKAEAYRKTPETSSITWNGIPATLVKLSYSTDTKKWWNEYEIYAVNGKYKYYVDFTFKQEHKDDVGDVLSQLLDGMKIDFQQVEESFGQVPDPDDSVDVTATVTKTSKTYGYSLKLPKLWAKGISDMEKDSLHLTGVGTDLLVGIDEGTSLEGYPELLEKSYTDGGALSIDSKTNVTFAGVNAIKYALSSTKIAAIGAHSTLYLFENKGKIYLIQGILNDTFATELNRKLLEDAMNSFQFTK</sequence>
<keyword evidence="4" id="KW-1185">Reference proteome</keyword>
<dbReference type="RefSeq" id="WP_232185360.1">
    <property type="nucleotide sequence ID" value="NZ_JAIOAP010000004.1"/>
</dbReference>
<dbReference type="EMBL" id="JASKHM010000003">
    <property type="protein sequence ID" value="MEQ4481960.1"/>
    <property type="molecule type" value="Genomic_DNA"/>
</dbReference>
<dbReference type="Proteomes" id="UP001493487">
    <property type="component" value="Unassembled WGS sequence"/>
</dbReference>
<dbReference type="Pfam" id="PF07833">
    <property type="entry name" value="Cu_amine_oxidN1"/>
    <property type="match status" value="1"/>
</dbReference>
<feature type="signal peptide" evidence="1">
    <location>
        <begin position="1"/>
        <end position="29"/>
    </location>
</feature>
<gene>
    <name evidence="3" type="ORF">QJS35_06095</name>
</gene>
<protein>
    <submittedName>
        <fullName evidence="3">Stalk domain-containing protein</fullName>
    </submittedName>
</protein>
<proteinExistence type="predicted"/>
<evidence type="ECO:0000256" key="1">
    <source>
        <dbReference type="SAM" id="SignalP"/>
    </source>
</evidence>
<evidence type="ECO:0000313" key="4">
    <source>
        <dbReference type="Proteomes" id="UP001493487"/>
    </source>
</evidence>
<feature type="chain" id="PRO_5045767500" evidence="1">
    <location>
        <begin position="30"/>
        <end position="636"/>
    </location>
</feature>
<evidence type="ECO:0000313" key="3">
    <source>
        <dbReference type="EMBL" id="MEQ4481960.1"/>
    </source>
</evidence>
<dbReference type="InterPro" id="IPR012854">
    <property type="entry name" value="Cu_amine_oxidase-like_N"/>
</dbReference>